<protein>
    <submittedName>
        <fullName evidence="3">DUF983 domain-containing protein</fullName>
    </submittedName>
</protein>
<organism evidence="3 5">
    <name type="scientific">Brucella anthropi</name>
    <name type="common">Ochrobactrum anthropi</name>
    <dbReference type="NCBI Taxonomy" id="529"/>
    <lineage>
        <taxon>Bacteria</taxon>
        <taxon>Pseudomonadati</taxon>
        <taxon>Pseudomonadota</taxon>
        <taxon>Alphaproteobacteria</taxon>
        <taxon>Hyphomicrobiales</taxon>
        <taxon>Brucellaceae</taxon>
        <taxon>Brucella/Ochrobactrum group</taxon>
        <taxon>Brucella</taxon>
    </lineage>
</organism>
<gene>
    <name evidence="2" type="ORF">F9L04_05760</name>
    <name evidence="3" type="ORF">F9L06_19115</name>
    <name evidence="4" type="ORF">IH622_07170</name>
</gene>
<dbReference type="Proteomes" id="UP000481876">
    <property type="component" value="Unassembled WGS sequence"/>
</dbReference>
<evidence type="ECO:0000256" key="1">
    <source>
        <dbReference type="SAM" id="Phobius"/>
    </source>
</evidence>
<dbReference type="Proteomes" id="UP000642265">
    <property type="component" value="Unassembled WGS sequence"/>
</dbReference>
<evidence type="ECO:0000313" key="6">
    <source>
        <dbReference type="Proteomes" id="UP000481876"/>
    </source>
</evidence>
<dbReference type="InterPro" id="IPR009325">
    <property type="entry name" value="DUF983"/>
</dbReference>
<dbReference type="RefSeq" id="WP_029925511.1">
    <property type="nucleotide sequence ID" value="NZ_CP194002.1"/>
</dbReference>
<reference evidence="4" key="2">
    <citation type="submission" date="2020-09" db="EMBL/GenBank/DDBJ databases">
        <authorList>
            <person name="Dalcin Martins P."/>
        </authorList>
    </citation>
    <scope>NUCLEOTIDE SEQUENCE</scope>
    <source>
        <strain evidence="4">MAG47</strain>
    </source>
</reference>
<evidence type="ECO:0000313" key="3">
    <source>
        <dbReference type="EMBL" id="KAB2794476.1"/>
    </source>
</evidence>
<feature type="transmembrane region" description="Helical" evidence="1">
    <location>
        <begin position="57"/>
        <end position="77"/>
    </location>
</feature>
<evidence type="ECO:0000313" key="4">
    <source>
        <dbReference type="EMBL" id="MBE0560588.1"/>
    </source>
</evidence>
<evidence type="ECO:0000313" key="5">
    <source>
        <dbReference type="Proteomes" id="UP000441102"/>
    </source>
</evidence>
<accession>A0A011VF75</accession>
<proteinExistence type="predicted"/>
<reference evidence="5 6" key="1">
    <citation type="submission" date="2019-09" db="EMBL/GenBank/DDBJ databases">
        <title>Taxonomic organization of the family Brucellaceae based on a phylogenomic approach.</title>
        <authorList>
            <person name="Leclercq S."/>
            <person name="Cloeckaert A."/>
            <person name="Zygmunt M.S."/>
        </authorList>
    </citation>
    <scope>NUCLEOTIDE SEQUENCE [LARGE SCALE GENOMIC DNA]</scope>
    <source>
        <strain evidence="3 5">CCUG 34461</strain>
        <strain evidence="2 6">LMG 3313</strain>
    </source>
</reference>
<keyword evidence="1" id="KW-0812">Transmembrane</keyword>
<sequence>MPDQNIYPPVDPIKSGIAGHCPRCGEGKLFDGFLKVAPRCSACGLDYAFADSGDGPAAFVILIIGFIVVGLALWMEVNVGPPLWVHFILWVPLAIILSLVAMRWAKGILINIQYRNKAALGRIDSRRDDSK</sequence>
<evidence type="ECO:0000313" key="2">
    <source>
        <dbReference type="EMBL" id="KAB2772656.1"/>
    </source>
</evidence>
<dbReference type="AlphaFoldDB" id="A0A011VF75"/>
<keyword evidence="1" id="KW-0472">Membrane</keyword>
<name>A0A011VF75_BRUAN</name>
<dbReference type="EMBL" id="WBWS01000004">
    <property type="protein sequence ID" value="KAB2772656.1"/>
    <property type="molecule type" value="Genomic_DNA"/>
</dbReference>
<dbReference type="EMBL" id="JACZKO010000023">
    <property type="protein sequence ID" value="MBE0560588.1"/>
    <property type="molecule type" value="Genomic_DNA"/>
</dbReference>
<feature type="transmembrane region" description="Helical" evidence="1">
    <location>
        <begin position="83"/>
        <end position="105"/>
    </location>
</feature>
<dbReference type="Pfam" id="PF06170">
    <property type="entry name" value="DUF983"/>
    <property type="match status" value="1"/>
</dbReference>
<comment type="caution">
    <text evidence="3">The sequence shown here is derived from an EMBL/GenBank/DDBJ whole genome shotgun (WGS) entry which is preliminary data.</text>
</comment>
<dbReference type="Proteomes" id="UP000441102">
    <property type="component" value="Unassembled WGS sequence"/>
</dbReference>
<dbReference type="EMBL" id="WBWX01000008">
    <property type="protein sequence ID" value="KAB2794476.1"/>
    <property type="molecule type" value="Genomic_DNA"/>
</dbReference>
<keyword evidence="1" id="KW-1133">Transmembrane helix</keyword>
<reference evidence="4" key="3">
    <citation type="submission" date="2020-10" db="EMBL/GenBank/DDBJ databases">
        <title>Enrichment of novel Verrucomicrobia, Bacteroidetes and Krumholzibacteria in an oxygen-limited, methane- and iron-fed bioreactor inoculated with Bothnian Sea sediments.</title>
        <authorList>
            <person name="Martins P.D."/>
            <person name="de Jong A."/>
            <person name="Lenstra W.K."/>
            <person name="van Helmond N.A.G.M."/>
            <person name="Slomp C.P."/>
            <person name="Jetten M.S.M."/>
            <person name="Welte C.U."/>
            <person name="Rasigraf O."/>
        </authorList>
    </citation>
    <scope>NUCLEOTIDE SEQUENCE</scope>
    <source>
        <strain evidence="4">MAG47</strain>
    </source>
</reference>